<comment type="caution">
    <text evidence="1">The sequence shown here is derived from an EMBL/GenBank/DDBJ whole genome shotgun (WGS) entry which is preliminary data.</text>
</comment>
<dbReference type="InterPro" id="IPR001387">
    <property type="entry name" value="Cro/C1-type_HTH"/>
</dbReference>
<dbReference type="AlphaFoldDB" id="A0A852VHZ3"/>
<keyword evidence="1" id="KW-0238">DNA-binding</keyword>
<reference evidence="1 2" key="1">
    <citation type="submission" date="2020-07" db="EMBL/GenBank/DDBJ databases">
        <title>Sequencing the genomes of 1000 actinobacteria strains.</title>
        <authorList>
            <person name="Klenk H.-P."/>
        </authorList>
    </citation>
    <scope>NUCLEOTIDE SEQUENCE [LARGE SCALE GENOMIC DNA]</scope>
    <source>
        <strain evidence="1 2">DSM 26154</strain>
    </source>
</reference>
<proteinExistence type="predicted"/>
<name>A0A852VHZ3_9MICO</name>
<gene>
    <name evidence="1" type="ORF">BJY20_000094</name>
</gene>
<accession>A0A852VHZ3</accession>
<evidence type="ECO:0000313" key="2">
    <source>
        <dbReference type="Proteomes" id="UP000554054"/>
    </source>
</evidence>
<evidence type="ECO:0000313" key="1">
    <source>
        <dbReference type="EMBL" id="NYF96702.1"/>
    </source>
</evidence>
<dbReference type="EMBL" id="JACCAE010000001">
    <property type="protein sequence ID" value="NYF96702.1"/>
    <property type="molecule type" value="Genomic_DNA"/>
</dbReference>
<dbReference type="RefSeq" id="WP_185989717.1">
    <property type="nucleotide sequence ID" value="NZ_JACCAE010000001.1"/>
</dbReference>
<protein>
    <submittedName>
        <fullName evidence="1">DNA-binding XRE family transcriptional regulator</fullName>
    </submittedName>
</protein>
<dbReference type="GO" id="GO:0003677">
    <property type="term" value="F:DNA binding"/>
    <property type="evidence" value="ECO:0007669"/>
    <property type="project" value="UniProtKB-KW"/>
</dbReference>
<dbReference type="Proteomes" id="UP000554054">
    <property type="component" value="Unassembled WGS sequence"/>
</dbReference>
<dbReference type="InterPro" id="IPR010982">
    <property type="entry name" value="Lambda_DNA-bd_dom_sf"/>
</dbReference>
<dbReference type="SUPFAM" id="SSF47413">
    <property type="entry name" value="lambda repressor-like DNA-binding domains"/>
    <property type="match status" value="1"/>
</dbReference>
<keyword evidence="2" id="KW-1185">Reference proteome</keyword>
<organism evidence="1 2">
    <name type="scientific">Janibacter cremeus</name>
    <dbReference type="NCBI Taxonomy" id="1285192"/>
    <lineage>
        <taxon>Bacteria</taxon>
        <taxon>Bacillati</taxon>
        <taxon>Actinomycetota</taxon>
        <taxon>Actinomycetes</taxon>
        <taxon>Micrococcales</taxon>
        <taxon>Intrasporangiaceae</taxon>
        <taxon>Janibacter</taxon>
    </lineage>
</organism>
<sequence length="143" mass="15742">MLSDILASERARITLGQRIGLVLRRHRRECRHSQRDTAQELGWSRSALARAEVDASALALHKIEVLLSLTGHRLAIVPDTGATASSLGEDDDLAWGVPDLIARDAGGRRLPAASTVRFRPSTERLVDGRSIGHESPWVWTHPE</sequence>
<dbReference type="CDD" id="cd00093">
    <property type="entry name" value="HTH_XRE"/>
    <property type="match status" value="1"/>
</dbReference>